<feature type="transmembrane region" description="Helical" evidence="1">
    <location>
        <begin position="60"/>
        <end position="79"/>
    </location>
</feature>
<dbReference type="InterPro" id="IPR000326">
    <property type="entry name" value="PAP2/HPO"/>
</dbReference>
<keyword evidence="4" id="KW-1185">Reference proteome</keyword>
<dbReference type="InterPro" id="IPR036938">
    <property type="entry name" value="PAP2/HPO_sf"/>
</dbReference>
<accession>A0A386PT27</accession>
<dbReference type="EMBL" id="CP031933">
    <property type="protein sequence ID" value="AYE38632.1"/>
    <property type="molecule type" value="Genomic_DNA"/>
</dbReference>
<dbReference type="CDD" id="cd03392">
    <property type="entry name" value="PAP2_like_2"/>
    <property type="match status" value="1"/>
</dbReference>
<name>A0A386PT27_9LACO</name>
<feature type="transmembrane region" description="Helical" evidence="1">
    <location>
        <begin position="183"/>
        <end position="201"/>
    </location>
</feature>
<keyword evidence="1" id="KW-1133">Transmembrane helix</keyword>
<feature type="transmembrane region" description="Helical" evidence="1">
    <location>
        <begin position="86"/>
        <end position="107"/>
    </location>
</feature>
<protein>
    <submittedName>
        <fullName evidence="3">Phosphatase PAP2 family protein</fullName>
    </submittedName>
</protein>
<dbReference type="AlphaFoldDB" id="A0A386PT27"/>
<evidence type="ECO:0000259" key="2">
    <source>
        <dbReference type="SMART" id="SM00014"/>
    </source>
</evidence>
<dbReference type="Pfam" id="PF01569">
    <property type="entry name" value="PAP2"/>
    <property type="match status" value="1"/>
</dbReference>
<feature type="transmembrane region" description="Helical" evidence="1">
    <location>
        <begin position="127"/>
        <end position="148"/>
    </location>
</feature>
<organism evidence="3 4">
    <name type="scientific">Companilactobacillus zhachilii</name>
    <dbReference type="NCBI Taxonomy" id="2304606"/>
    <lineage>
        <taxon>Bacteria</taxon>
        <taxon>Bacillati</taxon>
        <taxon>Bacillota</taxon>
        <taxon>Bacilli</taxon>
        <taxon>Lactobacillales</taxon>
        <taxon>Lactobacillaceae</taxon>
        <taxon>Companilactobacillus</taxon>
    </lineage>
</organism>
<reference evidence="4" key="1">
    <citation type="submission" date="2018-08" db="EMBL/GenBank/DDBJ databases">
        <title>Genome of Lactobacillus sp. HBUAS52074.</title>
        <authorList>
            <person name="Guo Z."/>
            <person name="Zhang Z.D."/>
        </authorList>
    </citation>
    <scope>NUCLEOTIDE SEQUENCE [LARGE SCALE GENOMIC DNA]</scope>
    <source>
        <strain evidence="4">HBUAS52074</strain>
    </source>
</reference>
<gene>
    <name evidence="3" type="ORF">D1B17_08270</name>
</gene>
<evidence type="ECO:0000313" key="4">
    <source>
        <dbReference type="Proteomes" id="UP000267208"/>
    </source>
</evidence>
<feature type="transmembrane region" description="Helical" evidence="1">
    <location>
        <begin position="7"/>
        <end position="27"/>
    </location>
</feature>
<evidence type="ECO:0000313" key="3">
    <source>
        <dbReference type="EMBL" id="AYE38632.1"/>
    </source>
</evidence>
<sequence>MKISKKISILAISLLIIFTIWAINVAIQSQFIKNFDSLLISQIYHHNNWTLSFFEPLTNIGDTFATILVTAIIFLLLIVKRYYYAAIYLVLNKVIVAGLNSLIKIIVERPRPSHTHYVYAGGYSFPSGHSASSFALYISIMIISLYIFRKIKLKITISTICILMVFLIGYSRIFLGVHYPSDVLGGYLLAATILTFNTLLFRTKNLSILQFQGVKN</sequence>
<dbReference type="PANTHER" id="PTHR14969">
    <property type="entry name" value="SPHINGOSINE-1-PHOSPHATE PHOSPHOHYDROLASE"/>
    <property type="match status" value="1"/>
</dbReference>
<keyword evidence="1" id="KW-0472">Membrane</keyword>
<dbReference type="SUPFAM" id="SSF48317">
    <property type="entry name" value="Acid phosphatase/Vanadium-dependent haloperoxidase"/>
    <property type="match status" value="1"/>
</dbReference>
<dbReference type="Gene3D" id="1.20.144.10">
    <property type="entry name" value="Phosphatidic acid phosphatase type 2/haloperoxidase"/>
    <property type="match status" value="2"/>
</dbReference>
<dbReference type="RefSeq" id="WP_120142870.1">
    <property type="nucleotide sequence ID" value="NZ_CP031933.2"/>
</dbReference>
<dbReference type="PANTHER" id="PTHR14969:SF13">
    <property type="entry name" value="AT30094P"/>
    <property type="match status" value="1"/>
</dbReference>
<feature type="transmembrane region" description="Helical" evidence="1">
    <location>
        <begin position="155"/>
        <end position="177"/>
    </location>
</feature>
<proteinExistence type="predicted"/>
<dbReference type="OrthoDB" id="9789113at2"/>
<dbReference type="KEGG" id="lzh:D1B17_08270"/>
<keyword evidence="1" id="KW-0812">Transmembrane</keyword>
<dbReference type="Proteomes" id="UP000267208">
    <property type="component" value="Chromosome"/>
</dbReference>
<feature type="domain" description="Phosphatidic acid phosphatase type 2/haloperoxidase" evidence="2">
    <location>
        <begin position="86"/>
        <end position="198"/>
    </location>
</feature>
<evidence type="ECO:0000256" key="1">
    <source>
        <dbReference type="SAM" id="Phobius"/>
    </source>
</evidence>
<dbReference type="SMART" id="SM00014">
    <property type="entry name" value="acidPPc"/>
    <property type="match status" value="1"/>
</dbReference>